<sequence length="168" mass="17682">MAPSWNRIAHRSTGPTDSTGLAGLANLADLADSRRILLTTYGPDAAPHRRLCRVVADGAALGIVLGADSPEADRIRRCRGVLVQACDGGGTPTGPQWRARATARNAGQTVDYRIALVNKYGLAAAVALAVHRLRSGLDGTVGVRLTPAARDWPLLGPTWRPSAAYNPN</sequence>
<accession>A0ABV6XB45</accession>
<proteinExistence type="predicted"/>
<protein>
    <submittedName>
        <fullName evidence="1">PPOX class F420-dependent oxidoreductase</fullName>
    </submittedName>
</protein>
<dbReference type="SUPFAM" id="SSF50475">
    <property type="entry name" value="FMN-binding split barrel"/>
    <property type="match status" value="1"/>
</dbReference>
<dbReference type="Proteomes" id="UP001592530">
    <property type="component" value="Unassembled WGS sequence"/>
</dbReference>
<organism evidence="1 2">
    <name type="scientific">Streptacidiphilus alkalitolerans</name>
    <dbReference type="NCBI Taxonomy" id="3342712"/>
    <lineage>
        <taxon>Bacteria</taxon>
        <taxon>Bacillati</taxon>
        <taxon>Actinomycetota</taxon>
        <taxon>Actinomycetes</taxon>
        <taxon>Kitasatosporales</taxon>
        <taxon>Streptomycetaceae</taxon>
        <taxon>Streptacidiphilus</taxon>
    </lineage>
</organism>
<evidence type="ECO:0000313" key="2">
    <source>
        <dbReference type="Proteomes" id="UP001592530"/>
    </source>
</evidence>
<name>A0ABV6XB45_9ACTN</name>
<comment type="caution">
    <text evidence="1">The sequence shown here is derived from an EMBL/GenBank/DDBJ whole genome shotgun (WGS) entry which is preliminary data.</text>
</comment>
<dbReference type="InterPro" id="IPR012349">
    <property type="entry name" value="Split_barrel_FMN-bd"/>
</dbReference>
<dbReference type="Gene3D" id="2.30.110.10">
    <property type="entry name" value="Electron Transport, Fmn-binding Protein, Chain A"/>
    <property type="match status" value="1"/>
</dbReference>
<dbReference type="RefSeq" id="WP_380558607.1">
    <property type="nucleotide sequence ID" value="NZ_JBHEZY010000019.1"/>
</dbReference>
<gene>
    <name evidence="1" type="ORF">ACEZDB_33000</name>
</gene>
<evidence type="ECO:0000313" key="1">
    <source>
        <dbReference type="EMBL" id="MFC1435471.1"/>
    </source>
</evidence>
<dbReference type="EMBL" id="JBHEZY010000019">
    <property type="protein sequence ID" value="MFC1435471.1"/>
    <property type="molecule type" value="Genomic_DNA"/>
</dbReference>
<reference evidence="1 2" key="1">
    <citation type="submission" date="2024-09" db="EMBL/GenBank/DDBJ databases">
        <authorList>
            <person name="Lee S.D."/>
        </authorList>
    </citation>
    <scope>NUCLEOTIDE SEQUENCE [LARGE SCALE GENOMIC DNA]</scope>
    <source>
        <strain evidence="1 2">N1-3</strain>
    </source>
</reference>